<dbReference type="InterPro" id="IPR007936">
    <property type="entry name" value="VapE-like_dom"/>
</dbReference>
<evidence type="ECO:0000313" key="2">
    <source>
        <dbReference type="EMBL" id="MEJ3690637.1"/>
    </source>
</evidence>
<organism evidence="2 3">
    <name type="scientific">Faecalibacterium taiwanense</name>
    <dbReference type="NCBI Taxonomy" id="3030638"/>
    <lineage>
        <taxon>Bacteria</taxon>
        <taxon>Bacillati</taxon>
        <taxon>Bacillota</taxon>
        <taxon>Clostridia</taxon>
        <taxon>Eubacteriales</taxon>
        <taxon>Oscillospiraceae</taxon>
        <taxon>Faecalibacterium</taxon>
    </lineage>
</organism>
<dbReference type="PANTHER" id="PTHR34985:SF1">
    <property type="entry name" value="SLR0554 PROTEIN"/>
    <property type="match status" value="1"/>
</dbReference>
<dbReference type="InterPro" id="IPR027417">
    <property type="entry name" value="P-loop_NTPase"/>
</dbReference>
<accession>A0AB35XXC1</accession>
<dbReference type="AlphaFoldDB" id="A0AB35XXC1"/>
<protein>
    <submittedName>
        <fullName evidence="2">Virulence-associated E family protein</fullName>
    </submittedName>
</protein>
<dbReference type="Proteomes" id="UP001379600">
    <property type="component" value="Unassembled WGS sequence"/>
</dbReference>
<dbReference type="PANTHER" id="PTHR34985">
    <property type="entry name" value="SLR0554 PROTEIN"/>
    <property type="match status" value="1"/>
</dbReference>
<dbReference type="SUPFAM" id="SSF52540">
    <property type="entry name" value="P-loop containing nucleoside triphosphate hydrolases"/>
    <property type="match status" value="1"/>
</dbReference>
<dbReference type="Pfam" id="PF05272">
    <property type="entry name" value="VapE-like_dom"/>
    <property type="match status" value="1"/>
</dbReference>
<dbReference type="RefSeq" id="WP_337678988.1">
    <property type="nucleotide sequence ID" value="NZ_JBBFKB010000102.1"/>
</dbReference>
<sequence>MSATPITISVGGSRWASSWESQTLSWGDFILTLKGRMKRNCGTETHAEYMALPKAERDRRKDVGGFMGGTLRNDLRRRGCCTGRSLITLDMDNCEPGSTAKWVQVIRGMGTAAVYSTRKHDPEHPRLRAIFPTDRMMQPEEYQPCARMLAQMLDPEMVVFDRTTFENERLMYWPSRSADSQWICEATEDGSRISVDDLLWLYADWHDVRQWPACPAETVKLPGGKQADPTAKQGVVGAFCRTYDVPAAIEKFLPGVYVDAGAGRLTYAAGSTTAGAVLYDNDTFIYSHHSTDPAGGKLLNAWDLVRIHKFGDLDADAAPGTPTASLPSWQQMRALAESDGPTAALLRQEAVDHAMEGFEPLPEEDTDPDKWQEKLDRTQKGALASTIQNAWIILEHDPALKGRIWNDTFSERLRCKGPFPWSDKTQERDWSDEDDAGVRWYLETVYHFSGVNKAADAVALTGGHHAKDPVREYLQGLVWGGTERLDRLFIDYLGAEDSSYTRAVTRKMFVAAVARCFRPGCKFDQICILSGRQGIGKSLLLSRMGREWFNDSITSFDGKDARENLRGVWIVELGEMTAFSRSESEAAKQFLSQTEDRYRAAYGRRTVQYPRRCVFFGTSNSSDFLRDATGNRRYWPIDCSFERRTRVVHDDLTPAEVDQLWAEAVARFNAGEELILRDELQKAALAEQQAHTERDPWDGDILEFLEKPVPLDWAKRTVDERVAWWENGPGEGTTTQQRTTICVNEIWREALDSTGKAPDRMQSKRIAAVLNSAPNWQPAKYPQRHGPYGVQRIWRRKSE</sequence>
<evidence type="ECO:0000259" key="1">
    <source>
        <dbReference type="Pfam" id="PF05272"/>
    </source>
</evidence>
<reference evidence="2 3" key="1">
    <citation type="submission" date="2024-03" db="EMBL/GenBank/DDBJ databases">
        <authorList>
            <person name="Plomp N."/>
            <person name="Harmsen H.J."/>
        </authorList>
    </citation>
    <scope>NUCLEOTIDE SEQUENCE [LARGE SCALE GENOMIC DNA]</scope>
    <source>
        <strain evidence="2 3">HTF-76H</strain>
    </source>
</reference>
<proteinExistence type="predicted"/>
<keyword evidence="3" id="KW-1185">Reference proteome</keyword>
<name>A0AB35XXC1_9FIRM</name>
<dbReference type="EMBL" id="JBBFKC010000004">
    <property type="protein sequence ID" value="MEJ3690637.1"/>
    <property type="molecule type" value="Genomic_DNA"/>
</dbReference>
<evidence type="ECO:0000313" key="3">
    <source>
        <dbReference type="Proteomes" id="UP001379600"/>
    </source>
</evidence>
<feature type="domain" description="Virulence-associated protein E-like" evidence="1">
    <location>
        <begin position="474"/>
        <end position="692"/>
    </location>
</feature>
<comment type="caution">
    <text evidence="2">The sequence shown here is derived from an EMBL/GenBank/DDBJ whole genome shotgun (WGS) entry which is preliminary data.</text>
</comment>
<gene>
    <name evidence="2" type="ORF">WF787_05260</name>
</gene>